<dbReference type="InterPro" id="IPR001296">
    <property type="entry name" value="Glyco_trans_1"/>
</dbReference>
<feature type="domain" description="GtfA extended beta-sheet meander" evidence="13">
    <location>
        <begin position="95"/>
        <end position="186"/>
    </location>
</feature>
<reference evidence="14 15" key="1">
    <citation type="journal article" date="2015" name="Genome Announc.">
        <title>Expanding the biotechnology potential of lactobacilli through comparative genomics of 213 strains and associated genera.</title>
        <authorList>
            <person name="Sun Z."/>
            <person name="Harris H.M."/>
            <person name="McCann A."/>
            <person name="Guo C."/>
            <person name="Argimon S."/>
            <person name="Zhang W."/>
            <person name="Yang X."/>
            <person name="Jeffery I.B."/>
            <person name="Cooney J.C."/>
            <person name="Kagawa T.F."/>
            <person name="Liu W."/>
            <person name="Song Y."/>
            <person name="Salvetti E."/>
            <person name="Wrobel A."/>
            <person name="Rasinkangas P."/>
            <person name="Parkhill J."/>
            <person name="Rea M.C."/>
            <person name="O'Sullivan O."/>
            <person name="Ritari J."/>
            <person name="Douillard F.P."/>
            <person name="Paul Ross R."/>
            <person name="Yang R."/>
            <person name="Briner A.E."/>
            <person name="Felis G.E."/>
            <person name="de Vos W.M."/>
            <person name="Barrangou R."/>
            <person name="Klaenhammer T.R."/>
            <person name="Caufield P.W."/>
            <person name="Cui Y."/>
            <person name="Zhang H."/>
            <person name="O'Toole P.W."/>
        </authorList>
    </citation>
    <scope>NUCLEOTIDE SEQUENCE [LARGE SCALE GENOMIC DNA]</scope>
    <source>
        <strain evidence="14 15">DSM 20405</strain>
    </source>
</reference>
<evidence type="ECO:0000256" key="1">
    <source>
        <dbReference type="ARBA" id="ARBA00004236"/>
    </source>
</evidence>
<organism evidence="14 15">
    <name type="scientific">Kandleria vitulina DSM 20405</name>
    <dbReference type="NCBI Taxonomy" id="1410657"/>
    <lineage>
        <taxon>Bacteria</taxon>
        <taxon>Bacillati</taxon>
        <taxon>Bacillota</taxon>
        <taxon>Erysipelotrichia</taxon>
        <taxon>Erysipelotrichales</taxon>
        <taxon>Coprobacillaceae</taxon>
        <taxon>Kandleria</taxon>
    </lineage>
</organism>
<dbReference type="EMBL" id="JQBL01000036">
    <property type="protein sequence ID" value="KRN47691.1"/>
    <property type="molecule type" value="Genomic_DNA"/>
</dbReference>
<dbReference type="FunFam" id="3.40.50.2000:FF:000196">
    <property type="entry name" value="UDP-N-acetylglucosamine--peptide N-acetylglucosaminyltransferase GtfA subunit"/>
    <property type="match status" value="1"/>
</dbReference>
<evidence type="ECO:0000259" key="13">
    <source>
        <dbReference type="Pfam" id="PF22145"/>
    </source>
</evidence>
<dbReference type="GO" id="GO:0005737">
    <property type="term" value="C:cytoplasm"/>
    <property type="evidence" value="ECO:0007669"/>
    <property type="project" value="UniProtKB-SubCell"/>
</dbReference>
<dbReference type="Pfam" id="PF22145">
    <property type="entry name" value="GtfA_EBD"/>
    <property type="match status" value="1"/>
</dbReference>
<keyword evidence="8 11" id="KW-0547">Nucleotide-binding</keyword>
<sequence length="491" mass="57540">MSIYNINLGIGWASSGVEYAQAYRAKVLRELGFKAKFIFMDMFQYENIEHMTKNIGFQDDEIIWLYQYFTDMPIEPTTMSEERFEKTFTLPFEKKEDGNKIIYSFPNNSYMCAYLTRDHRYIHRVECVSDGCLIRKDFFTSQRAFTEYYVPYDNKANLYRRCFYNRDGSIGLDEYINGDDSIYRVNEHFFYNKEDFIGYFLKQLHFTKDDVVIEDRNTGMESAIFKAIGDAKLGVVIHAEHYNKESTDEHNILWNNYYEYSFNHHKDVSFFLSSTKRQEETLRAQFKKYYDATPRIETIPVGSLKELKVGERKPYHLMTASRLATEKNIDHLIHAVVKAHEKIPQLVFDIYGQGGEKDRLTKLITDYNANSYIRLKGHQNLDEVFKQYDCYISASGSEGFGLTLLEAVGSGCALIGYDVPYGNQTFIKNNGYLVDYDAYDTHACISSLSEAIVKYYEEDHPDFHQASYDIAKEYLDEEIAKKWKNLLEDQL</sequence>
<dbReference type="PATRIC" id="fig|1410657.5.peg.1388"/>
<comment type="pathway">
    <text evidence="2 11">Protein modification; protein glycosylation.</text>
</comment>
<feature type="domain" description="Glycosyl transferase family 1" evidence="12">
    <location>
        <begin position="313"/>
        <end position="435"/>
    </location>
</feature>
<evidence type="ECO:0000259" key="12">
    <source>
        <dbReference type="Pfam" id="PF00534"/>
    </source>
</evidence>
<keyword evidence="4 11" id="KW-1003">Cell membrane</keyword>
<comment type="similarity">
    <text evidence="3 11">Belongs to the glycosyltransferase group 1 family. Glycosyltransferase 4 subfamily.</text>
</comment>
<feature type="binding site" evidence="11">
    <location>
        <begin position="16"/>
        <end position="19"/>
    </location>
    <ligand>
        <name>UDP</name>
        <dbReference type="ChEBI" id="CHEBI:58223"/>
    </ligand>
</feature>
<dbReference type="InterPro" id="IPR054396">
    <property type="entry name" value="GtfA_EBD"/>
</dbReference>
<keyword evidence="9 11" id="KW-0472">Membrane</keyword>
<comment type="subcellular location">
    <subcellularLocation>
        <location evidence="1 11">Cell membrane</location>
        <topology evidence="11">Peripheral membrane protein</topology>
    </subcellularLocation>
    <subcellularLocation>
        <location evidence="11">Cytoplasm</location>
    </subcellularLocation>
    <text evidence="11">Cell membrane association requires GtfB.</text>
</comment>
<evidence type="ECO:0000256" key="4">
    <source>
        <dbReference type="ARBA" id="ARBA00022475"/>
    </source>
</evidence>
<comment type="function">
    <text evidence="11">Required for polymorphic O-glycosylation of the serine-rich repeat protein in this bacteria. Catalyzes the first step in glycosylation by transferring N-acetylglucosamine from UDP-GlcNAc to serine residues in the substrate protein. Part of the accessory SecA2/SecY2 system specifically required to export serine-rich repeat cell wall proteins usually encoded upstream in the same operon.</text>
</comment>
<evidence type="ECO:0000256" key="7">
    <source>
        <dbReference type="ARBA" id="ARBA00022679"/>
    </source>
</evidence>
<keyword evidence="5 11" id="KW-0963">Cytoplasm</keyword>
<evidence type="ECO:0000256" key="9">
    <source>
        <dbReference type="ARBA" id="ARBA00023136"/>
    </source>
</evidence>
<dbReference type="PANTHER" id="PTHR12526">
    <property type="entry name" value="GLYCOSYLTRANSFERASE"/>
    <property type="match status" value="1"/>
</dbReference>
<evidence type="ECO:0000256" key="2">
    <source>
        <dbReference type="ARBA" id="ARBA00004922"/>
    </source>
</evidence>
<dbReference type="PANTHER" id="PTHR12526:SF629">
    <property type="entry name" value="TEICHURONIC ACID BIOSYNTHESIS GLYCOSYLTRANSFERASE TUAH-RELATED"/>
    <property type="match status" value="1"/>
</dbReference>
<dbReference type="GO" id="GO:0005886">
    <property type="term" value="C:plasma membrane"/>
    <property type="evidence" value="ECO:0007669"/>
    <property type="project" value="UniProtKB-SubCell"/>
</dbReference>
<evidence type="ECO:0000256" key="11">
    <source>
        <dbReference type="HAMAP-Rule" id="MF_01472"/>
    </source>
</evidence>
<evidence type="ECO:0000256" key="6">
    <source>
        <dbReference type="ARBA" id="ARBA00022676"/>
    </source>
</evidence>
<dbReference type="RefSeq" id="WP_031590147.1">
    <property type="nucleotide sequence ID" value="NZ_JQBL01000036.1"/>
</dbReference>
<feature type="binding site" evidence="11">
    <location>
        <begin position="378"/>
        <end position="379"/>
    </location>
    <ligand>
        <name>UDP</name>
        <dbReference type="ChEBI" id="CHEBI:58223"/>
    </ligand>
</feature>
<dbReference type="EC" id="2.4.1.-" evidence="11"/>
<dbReference type="HAMAP" id="MF_01472">
    <property type="entry name" value="GtfA"/>
    <property type="match status" value="1"/>
</dbReference>
<dbReference type="Proteomes" id="UP000051841">
    <property type="component" value="Unassembled WGS sequence"/>
</dbReference>
<feature type="binding site" evidence="11">
    <location>
        <begin position="398"/>
        <end position="401"/>
    </location>
    <ligand>
        <name>N-acetyl-D-glucosamine</name>
        <dbReference type="ChEBI" id="CHEBI:506227"/>
    </ligand>
</feature>
<comment type="catalytic activity">
    <reaction evidence="10 11">
        <text>L-seryl-[protein] + UDP-N-acetyl-alpha-D-glucosamine = 3-O-[N-acetyl-alpha-D-glucosaminyl]-L-seryl-[protein] + UDP + H(+)</text>
        <dbReference type="Rhea" id="RHEA:59872"/>
        <dbReference type="Rhea" id="RHEA-COMP:9863"/>
        <dbReference type="Rhea" id="RHEA-COMP:15471"/>
        <dbReference type="ChEBI" id="CHEBI:15378"/>
        <dbReference type="ChEBI" id="CHEBI:29999"/>
        <dbReference type="ChEBI" id="CHEBI:57705"/>
        <dbReference type="ChEBI" id="CHEBI:58223"/>
        <dbReference type="ChEBI" id="CHEBI:143279"/>
    </reaction>
</comment>
<accession>A0A0R2H5J5</accession>
<evidence type="ECO:0000313" key="15">
    <source>
        <dbReference type="Proteomes" id="UP000051841"/>
    </source>
</evidence>
<keyword evidence="6 11" id="KW-0328">Glycosyltransferase</keyword>
<evidence type="ECO:0000256" key="10">
    <source>
        <dbReference type="ARBA" id="ARBA00052053"/>
    </source>
</evidence>
<dbReference type="UniPathway" id="UPA00378"/>
<proteinExistence type="inferred from homology"/>
<dbReference type="SUPFAM" id="SSF53756">
    <property type="entry name" value="UDP-Glycosyltransferase/glycogen phosphorylase"/>
    <property type="match status" value="1"/>
</dbReference>
<dbReference type="GO" id="GO:0017122">
    <property type="term" value="C:protein N-acetylglucosaminyltransferase complex"/>
    <property type="evidence" value="ECO:0007669"/>
    <property type="project" value="UniProtKB-UniRule"/>
</dbReference>
<comment type="caution">
    <text evidence="14">The sequence shown here is derived from an EMBL/GenBank/DDBJ whole genome shotgun (WGS) entry which is preliminary data.</text>
</comment>
<dbReference type="InterPro" id="IPR014267">
    <property type="entry name" value="GtfA"/>
</dbReference>
<keyword evidence="7 11" id="KW-0808">Transferase</keyword>
<evidence type="ECO:0000313" key="14">
    <source>
        <dbReference type="EMBL" id="KRN47691.1"/>
    </source>
</evidence>
<dbReference type="AlphaFoldDB" id="A0A0R2H5J5"/>
<dbReference type="GO" id="GO:0000166">
    <property type="term" value="F:nucleotide binding"/>
    <property type="evidence" value="ECO:0007669"/>
    <property type="project" value="UniProtKB-KW"/>
</dbReference>
<dbReference type="Gene3D" id="3.40.50.2000">
    <property type="entry name" value="Glycogen Phosphorylase B"/>
    <property type="match status" value="2"/>
</dbReference>
<dbReference type="NCBIfam" id="TIGR02918">
    <property type="entry name" value="accessory Sec system glycosyltransferase GtfA"/>
    <property type="match status" value="1"/>
</dbReference>
<name>A0A0R2H5J5_9FIRM</name>
<gene>
    <name evidence="11" type="primary">gtfA</name>
    <name evidence="14" type="ORF">IV49_GL001340</name>
</gene>
<dbReference type="Pfam" id="PF00534">
    <property type="entry name" value="Glycos_transf_1"/>
    <property type="match status" value="1"/>
</dbReference>
<feature type="binding site" evidence="11">
    <location>
        <position position="238"/>
    </location>
    <ligand>
        <name>N-acetyl-D-glucosamine</name>
        <dbReference type="ChEBI" id="CHEBI:506227"/>
    </ligand>
</feature>
<protein>
    <recommendedName>
        <fullName evidence="11">UDP-N-acetylglucosamine--peptide N-acetylglucosaminyltransferase GtfA subunit</fullName>
        <ecNumber evidence="11">2.4.1.-</ecNumber>
    </recommendedName>
    <alternativeName>
        <fullName evidence="11">Glycosyltransferase GtfA</fullName>
    </alternativeName>
</protein>
<comment type="subunit">
    <text evidence="11">Forms a heterotetramer with 2 subunits each of GtfA and GtfB. Part of the accessory SecA2/SecY2 protein translocation apparatus.</text>
</comment>
<keyword evidence="15" id="KW-1185">Reference proteome</keyword>
<evidence type="ECO:0000256" key="3">
    <source>
        <dbReference type="ARBA" id="ARBA00009481"/>
    </source>
</evidence>
<dbReference type="GO" id="GO:0016757">
    <property type="term" value="F:glycosyltransferase activity"/>
    <property type="evidence" value="ECO:0007669"/>
    <property type="project" value="UniProtKB-UniRule"/>
</dbReference>
<evidence type="ECO:0000256" key="8">
    <source>
        <dbReference type="ARBA" id="ARBA00022741"/>
    </source>
</evidence>
<evidence type="ECO:0000256" key="5">
    <source>
        <dbReference type="ARBA" id="ARBA00022490"/>
    </source>
</evidence>